<organism evidence="2 3">
    <name type="scientific">Candidatus Peribacter riflensis</name>
    <dbReference type="NCBI Taxonomy" id="1735162"/>
    <lineage>
        <taxon>Bacteria</taxon>
        <taxon>Candidatus Peregrinibacteriota</taxon>
        <taxon>Candidatus Peribacteria</taxon>
        <taxon>Candidatus Peribacterales</taxon>
        <taxon>Candidatus Peribacteraceae</taxon>
        <taxon>Candidatus Peribacter</taxon>
    </lineage>
</organism>
<dbReference type="InterPro" id="IPR039564">
    <property type="entry name" value="Peptidase_C39-like"/>
</dbReference>
<proteinExistence type="predicted"/>
<dbReference type="EMBL" id="CP013065">
    <property type="protein sequence ID" value="ALM12987.1"/>
    <property type="molecule type" value="Genomic_DNA"/>
</dbReference>
<accession>A0A0S1SUT3</accession>
<evidence type="ECO:0000313" key="2">
    <source>
        <dbReference type="EMBL" id="ALM12987.1"/>
    </source>
</evidence>
<feature type="domain" description="Peptidase C39-like" evidence="1">
    <location>
        <begin position="70"/>
        <end position="209"/>
    </location>
</feature>
<dbReference type="Proteomes" id="UP000069135">
    <property type="component" value="Chromosome"/>
</dbReference>
<evidence type="ECO:0000259" key="1">
    <source>
        <dbReference type="Pfam" id="PF13529"/>
    </source>
</evidence>
<dbReference type="KEGG" id="prf:PeribacterA2_0288"/>
<accession>A0A0S1SIG8</accession>
<name>A0A0S1SUT3_9BACT</name>
<reference evidence="2 3" key="2">
    <citation type="journal article" date="2016" name="PeerJ">
        <title>Analysis of five complete genome sequences for members of the class Peribacteria in the recently recognized Peregrinibacteria bacterial phylum.</title>
        <authorList>
            <person name="Anantharaman K."/>
            <person name="Brown C.T."/>
            <person name="Burstein D."/>
            <person name="Castelle C.J."/>
            <person name="Probst A.J."/>
            <person name="Thomas B.C."/>
            <person name="Williams K.H."/>
            <person name="Banfield J.F."/>
        </authorList>
    </citation>
    <scope>NUCLEOTIDE SEQUENCE [LARGE SCALE GENOMIC DNA]</scope>
    <source>
        <strain evidence="2">RIFOXYD1_FULL_PER-ii_59_16</strain>
    </source>
</reference>
<evidence type="ECO:0000313" key="3">
    <source>
        <dbReference type="Proteomes" id="UP000069135"/>
    </source>
</evidence>
<accession>A0A0S1SKB3</accession>
<dbReference type="AlphaFoldDB" id="A0A0S1SUT3"/>
<sequence length="250" mass="27160">MHPFATMGSVLIVGSVLMSGCAQKPDFPEPAVIIDHPLVLQRSSSSQAFSSRSSVPTSPSSSQPASLLIKVPFAPQSPFAVWDQLHEEACEEMSLIMVHHFLAGTPLSMIDAEAEIQQMVAWERAHGYADDVSVAQLGAIAESLYGYHFRELSDVTAESLKSELVAGNPIIIPAFGRALKNPFFSGEGPFYHMLVVVGYAGDGFITNDPGTKRGEKYWYQTEVLMNALHDWIGVKELIATGPKNALVIEL</sequence>
<dbReference type="Pfam" id="PF13529">
    <property type="entry name" value="Peptidase_C39_2"/>
    <property type="match status" value="1"/>
</dbReference>
<dbReference type="Gene3D" id="3.90.70.10">
    <property type="entry name" value="Cysteine proteinases"/>
    <property type="match status" value="1"/>
</dbReference>
<protein>
    <recommendedName>
        <fullName evidence="1">Peptidase C39-like domain-containing protein</fullName>
    </recommendedName>
</protein>
<reference evidence="3" key="1">
    <citation type="submission" date="2015-10" db="EMBL/GenBank/DDBJ databases">
        <title>Analysis of five complete genome sequences for members of the class Peribacteria in the recently recognized Peregrinibacteria bacterial phylum.</title>
        <authorList>
            <person name="Anantharaman K."/>
            <person name="Brown C.T."/>
            <person name="Burstein D."/>
            <person name="Castelle C.J."/>
            <person name="Probst A.J."/>
            <person name="Thomas B.C."/>
            <person name="Williams K.H."/>
            <person name="Banfield J.F."/>
        </authorList>
    </citation>
    <scope>NUCLEOTIDE SEQUENCE [LARGE SCALE GENOMIC DNA]</scope>
</reference>
<gene>
    <name evidence="2" type="ORF">PeribacterD1_0288</name>
</gene>
<accession>A0A0S1SSS6</accession>
<accession>A0A0S1SM25</accession>